<dbReference type="GO" id="GO:0030490">
    <property type="term" value="P:maturation of SSU-rRNA"/>
    <property type="evidence" value="ECO:0007669"/>
    <property type="project" value="TreeGrafter"/>
</dbReference>
<dbReference type="GO" id="GO:0030686">
    <property type="term" value="C:90S preribosome"/>
    <property type="evidence" value="ECO:0007669"/>
    <property type="project" value="TreeGrafter"/>
</dbReference>
<dbReference type="EMBL" id="GAMC01002295">
    <property type="protein sequence ID" value="JAC04261.1"/>
    <property type="molecule type" value="mRNA"/>
</dbReference>
<name>W8BSC2_CERCA</name>
<sequence length="534" mass="60798">MINKLDFNNLVVTNKKKIQRIKAHSIQKLVQKIKKLKYLLDKKPEHEKNKERFRKATFILDEMKKLKCVVLMKNVLVLEKVPSAILTNGLSSPEEMAVAMVATNNDMQELTKVFKEKLGITKENKVWKNELMQASKKQIKILKTEKKRQSRKNSKEQKAIARKRIEWLKNQNILQNQNGLDDNSNETLEGYDEGANISTLGYWKIESIEDKFVDEPAINAPTGKKILPKKQLTAKKLENKRRNDITKNIRKVVSDPSDLMENKCIDNNEKSTVENILHDRVDSIAELNLKASREVVAPEDNTTHVIDPFFITNSGESYRSSAVVVRNGKALNTEEYNPREDKKIVAGKYINTKDNYNSVNSKSKVNNKKIGRTAANSKVEKNMTANLHPSWAAKQKLKPVIGSFQGKKIKFDDEDKTSSNEEIKINNSKSDDVKSQVMSNKRDYFSESKAEVLHPSWAAKQKFKATITEFRGKKTTFGDEGDADHVGDVVKSLKGRDVSKNVTDGLHPSWLAKQKQKPAIASFQGKKIKFEDND</sequence>
<evidence type="ECO:0000313" key="4">
    <source>
        <dbReference type="Proteomes" id="UP000606786"/>
    </source>
</evidence>
<dbReference type="PANTHER" id="PTHR23325:SF1">
    <property type="entry name" value="SERUM RESPONSE FACTOR-BINDING PROTEIN 1"/>
    <property type="match status" value="1"/>
</dbReference>
<keyword evidence="4" id="KW-1185">Reference proteome</keyword>
<reference evidence="3" key="1">
    <citation type="submission" date="2013-07" db="EMBL/GenBank/DDBJ databases">
        <authorList>
            <person name="Geib S."/>
        </authorList>
    </citation>
    <scope>NUCLEOTIDE SEQUENCE</scope>
</reference>
<dbReference type="OrthoDB" id="3364872at2759"/>
<gene>
    <name evidence="2" type="ORF">CCAP1982_LOCUS4530</name>
</gene>
<protein>
    <submittedName>
        <fullName evidence="2">(Mediterranean fruit fly) hypothetical protein</fullName>
    </submittedName>
</protein>
<proteinExistence type="evidence at transcript level"/>
<reference evidence="2" key="3">
    <citation type="submission" date="2020-11" db="EMBL/GenBank/DDBJ databases">
        <authorList>
            <person name="Whitehead M."/>
        </authorList>
    </citation>
    <scope>NUCLEOTIDE SEQUENCE</scope>
    <source>
        <strain evidence="2">EGII</strain>
    </source>
</reference>
<dbReference type="PANTHER" id="PTHR23325">
    <property type="entry name" value="SERUM RESPONSE FACTOR-BINDING"/>
    <property type="match status" value="1"/>
</dbReference>
<organism evidence="3">
    <name type="scientific">Ceratitis capitata</name>
    <name type="common">Mediterranean fruit fly</name>
    <name type="synonym">Tephritis capitata</name>
    <dbReference type="NCBI Taxonomy" id="7213"/>
    <lineage>
        <taxon>Eukaryota</taxon>
        <taxon>Metazoa</taxon>
        <taxon>Ecdysozoa</taxon>
        <taxon>Arthropoda</taxon>
        <taxon>Hexapoda</taxon>
        <taxon>Insecta</taxon>
        <taxon>Pterygota</taxon>
        <taxon>Neoptera</taxon>
        <taxon>Endopterygota</taxon>
        <taxon>Diptera</taxon>
        <taxon>Brachycera</taxon>
        <taxon>Muscomorpha</taxon>
        <taxon>Tephritoidea</taxon>
        <taxon>Tephritidae</taxon>
        <taxon>Ceratitis</taxon>
        <taxon>Ceratitis</taxon>
    </lineage>
</organism>
<accession>W8BSC2</accession>
<reference evidence="3" key="2">
    <citation type="journal article" date="2014" name="BMC Genomics">
        <title>A genomic perspective to assessing quality of mass-reared SIT flies used in Mediterranean fruit fly (Ceratitis capitata) eradication in California.</title>
        <authorList>
            <person name="Calla B."/>
            <person name="Hall B."/>
            <person name="Hou S."/>
            <person name="Geib S.M."/>
        </authorList>
    </citation>
    <scope>NUCLEOTIDE SEQUENCE</scope>
</reference>
<dbReference type="AlphaFoldDB" id="W8BSC2"/>
<dbReference type="KEGG" id="ccat:101456750"/>
<dbReference type="InterPro" id="IPR037393">
    <property type="entry name" value="Bud22/SRFB1"/>
</dbReference>
<dbReference type="Proteomes" id="UP000606786">
    <property type="component" value="Unassembled WGS sequence"/>
</dbReference>
<evidence type="ECO:0000313" key="3">
    <source>
        <dbReference type="EMBL" id="JAC04261.1"/>
    </source>
</evidence>
<evidence type="ECO:0000313" key="2">
    <source>
        <dbReference type="EMBL" id="CAD6995828.1"/>
    </source>
</evidence>
<feature type="coiled-coil region" evidence="1">
    <location>
        <begin position="132"/>
        <end position="171"/>
    </location>
</feature>
<dbReference type="GO" id="GO:0005634">
    <property type="term" value="C:nucleus"/>
    <property type="evidence" value="ECO:0007669"/>
    <property type="project" value="TreeGrafter"/>
</dbReference>
<evidence type="ECO:0000256" key="1">
    <source>
        <dbReference type="SAM" id="Coils"/>
    </source>
</evidence>
<keyword evidence="1" id="KW-0175">Coiled coil</keyword>
<dbReference type="EMBL" id="CAJHJT010000001">
    <property type="protein sequence ID" value="CAD6995828.1"/>
    <property type="molecule type" value="Genomic_DNA"/>
</dbReference>